<dbReference type="AlphaFoldDB" id="A0A2Z4Y414"/>
<gene>
    <name evidence="1" type="ORF">BRCON_0408</name>
</gene>
<dbReference type="KEGG" id="schv:BRCON_0408"/>
<proteinExistence type="predicted"/>
<evidence type="ECO:0000313" key="1">
    <source>
        <dbReference type="EMBL" id="AXA35185.1"/>
    </source>
</evidence>
<sequence>MSNAKRRRLALNVAQIPVASIASPQLKCSTVLRHAVLLRKLLME</sequence>
<accession>A0A2Z4Y414</accession>
<reference evidence="1 2" key="1">
    <citation type="submission" date="2018-05" db="EMBL/GenBank/DDBJ databases">
        <title>A metagenomic window into the 2 km-deep terrestrial subsurface aquifer revealed taxonomically and functionally diverse microbial community comprising novel uncultured bacterial lineages.</title>
        <authorList>
            <person name="Kadnikov V.V."/>
            <person name="Mardanov A.V."/>
            <person name="Beletsky A.V."/>
            <person name="Banks D."/>
            <person name="Pimenov N.V."/>
            <person name="Frank Y.A."/>
            <person name="Karnachuk O.V."/>
            <person name="Ravin N.V."/>
        </authorList>
    </citation>
    <scope>NUCLEOTIDE SEQUENCE [LARGE SCALE GENOMIC DNA]</scope>
    <source>
        <strain evidence="1">BY</strain>
    </source>
</reference>
<organism evidence="1 2">
    <name type="scientific">Sumerlaea chitinivorans</name>
    <dbReference type="NCBI Taxonomy" id="2250252"/>
    <lineage>
        <taxon>Bacteria</taxon>
        <taxon>Candidatus Sumerlaeota</taxon>
        <taxon>Candidatus Sumerlaeia</taxon>
        <taxon>Candidatus Sumerlaeales</taxon>
        <taxon>Candidatus Sumerlaeaceae</taxon>
        <taxon>Candidatus Sumerlaea</taxon>
    </lineage>
</organism>
<dbReference type="Proteomes" id="UP000262583">
    <property type="component" value="Chromosome"/>
</dbReference>
<protein>
    <submittedName>
        <fullName evidence="1">Uncharacterized protein</fullName>
    </submittedName>
</protein>
<name>A0A2Z4Y414_SUMC1</name>
<evidence type="ECO:0000313" key="2">
    <source>
        <dbReference type="Proteomes" id="UP000262583"/>
    </source>
</evidence>
<dbReference type="EMBL" id="CP030759">
    <property type="protein sequence ID" value="AXA35185.1"/>
    <property type="molecule type" value="Genomic_DNA"/>
</dbReference>